<evidence type="ECO:0000313" key="5">
    <source>
        <dbReference type="Proteomes" id="UP000436989"/>
    </source>
</evidence>
<dbReference type="InterPro" id="IPR023631">
    <property type="entry name" value="Amidase_dom"/>
</dbReference>
<keyword evidence="5" id="KW-1185">Reference proteome</keyword>
<evidence type="ECO:0000313" key="4">
    <source>
        <dbReference type="EMBL" id="MUN63965.1"/>
    </source>
</evidence>
<dbReference type="GO" id="GO:0003824">
    <property type="term" value="F:catalytic activity"/>
    <property type="evidence" value="ECO:0007669"/>
    <property type="project" value="InterPro"/>
</dbReference>
<protein>
    <submittedName>
        <fullName evidence="4">Amidase</fullName>
    </submittedName>
</protein>
<dbReference type="InterPro" id="IPR036928">
    <property type="entry name" value="AS_sf"/>
</dbReference>
<name>A0A6N8GSR6_9MICC</name>
<evidence type="ECO:0000259" key="3">
    <source>
        <dbReference type="Pfam" id="PF01425"/>
    </source>
</evidence>
<evidence type="ECO:0000256" key="1">
    <source>
        <dbReference type="ARBA" id="ARBA00009199"/>
    </source>
</evidence>
<reference evidence="4 5" key="1">
    <citation type="submission" date="2019-12" db="EMBL/GenBank/DDBJ databases">
        <authorList>
            <person name="Shi Y."/>
        </authorList>
    </citation>
    <scope>NUCLEOTIDE SEQUENCE [LARGE SCALE GENOMIC DNA]</scope>
    <source>
        <strain evidence="4 5">JCM 17929</strain>
    </source>
</reference>
<comment type="similarity">
    <text evidence="1">Belongs to the amidase family.</text>
</comment>
<dbReference type="InterPro" id="IPR000120">
    <property type="entry name" value="Amidase"/>
</dbReference>
<gene>
    <name evidence="4" type="ORF">GMA12_12585</name>
</gene>
<dbReference type="InterPro" id="IPR020556">
    <property type="entry name" value="Amidase_CS"/>
</dbReference>
<feature type="region of interest" description="Disordered" evidence="2">
    <location>
        <begin position="490"/>
        <end position="522"/>
    </location>
</feature>
<comment type="caution">
    <text evidence="4">The sequence shown here is derived from an EMBL/GenBank/DDBJ whole genome shotgun (WGS) entry which is preliminary data.</text>
</comment>
<organism evidence="4 5">
    <name type="scientific">Kocuria sediminis</name>
    <dbReference type="NCBI Taxonomy" id="1038857"/>
    <lineage>
        <taxon>Bacteria</taxon>
        <taxon>Bacillati</taxon>
        <taxon>Actinomycetota</taxon>
        <taxon>Actinomycetes</taxon>
        <taxon>Micrococcales</taxon>
        <taxon>Micrococcaceae</taxon>
        <taxon>Kocuria</taxon>
    </lineage>
</organism>
<dbReference type="PANTHER" id="PTHR11895:SF7">
    <property type="entry name" value="GLUTAMYL-TRNA(GLN) AMIDOTRANSFERASE SUBUNIT A, MITOCHONDRIAL"/>
    <property type="match status" value="1"/>
</dbReference>
<dbReference type="AlphaFoldDB" id="A0A6N8GSR6"/>
<accession>A0A6N8GSR6</accession>
<dbReference type="SUPFAM" id="SSF75304">
    <property type="entry name" value="Amidase signature (AS) enzymes"/>
    <property type="match status" value="1"/>
</dbReference>
<evidence type="ECO:0000256" key="2">
    <source>
        <dbReference type="SAM" id="MobiDB-lite"/>
    </source>
</evidence>
<dbReference type="EMBL" id="WOGU01000010">
    <property type="protein sequence ID" value="MUN63965.1"/>
    <property type="molecule type" value="Genomic_DNA"/>
</dbReference>
<feature type="compositionally biased region" description="Basic and acidic residues" evidence="2">
    <location>
        <begin position="497"/>
        <end position="506"/>
    </location>
</feature>
<feature type="compositionally biased region" description="Gly residues" evidence="2">
    <location>
        <begin position="511"/>
        <end position="522"/>
    </location>
</feature>
<sequence length="522" mass="53405">MTGIGDLTAVQLRDALARGELGATETTAFFLARIEERNPQLGAFVHVAHGPALARARALDALPPGAPRGPLHGVPLAVKDLHDVAGMPTGYGSAAVADPGTGASAAAEDDDLVAVLAASGAVCLGKTQVPEFGLNCYSENLVAPPARNPHDPSTGAGGSSGGQAAAVAAGMLPLAPGSDGGGSVRIPAAACGLVGLKPNRGRVPTADAQSDAAQLVVNGPIARTAEDAALLLDVLCAPARGPAHGNVVHRAVAAAPQPSFLESVRAARRGDLPWGGRPLRIGVSTASPFDTVYDIVVSPEARAALDAGTARLRAAGHEVGEASIGYDPEYPGAFFDVWTTSMGTAPLDDEQAQRLTGLAAAFRARALRRSAVELARAVGTLRRIEQDVIRAYGAWDMVLTPALAMTPRPLGWYWAGHDQEDPAGADQDYMRQCQYTPWTSIVNVAGLPAVTVPTLWTGPPGAVVPMGVQLIGRPSAEAHLLAVAAQLEDAPAHRAPHREAHSEAPARRPGTVGGRAPGTAVG</sequence>
<proteinExistence type="inferred from homology"/>
<feature type="domain" description="Amidase" evidence="3">
    <location>
        <begin position="25"/>
        <end position="481"/>
    </location>
</feature>
<dbReference type="PROSITE" id="PS00571">
    <property type="entry name" value="AMIDASES"/>
    <property type="match status" value="1"/>
</dbReference>
<dbReference type="PANTHER" id="PTHR11895">
    <property type="entry name" value="TRANSAMIDASE"/>
    <property type="match status" value="1"/>
</dbReference>
<dbReference type="Proteomes" id="UP000436989">
    <property type="component" value="Unassembled WGS sequence"/>
</dbReference>
<dbReference type="Pfam" id="PF01425">
    <property type="entry name" value="Amidase"/>
    <property type="match status" value="1"/>
</dbReference>
<dbReference type="Gene3D" id="3.90.1300.10">
    <property type="entry name" value="Amidase signature (AS) domain"/>
    <property type="match status" value="1"/>
</dbReference>